<gene>
    <name evidence="1" type="ORF">M7I_0063</name>
</gene>
<dbReference type="HOGENOM" id="CLU_2049914_0_0_1"/>
<dbReference type="EMBL" id="AGUE01000001">
    <property type="protein sequence ID" value="EHL03872.1"/>
    <property type="molecule type" value="Genomic_DNA"/>
</dbReference>
<keyword evidence="2" id="KW-1185">Reference proteome</keyword>
<protein>
    <submittedName>
        <fullName evidence="1">Uncharacterized protein</fullName>
    </submittedName>
</protein>
<dbReference type="AlphaFoldDB" id="H0ECC9"/>
<dbReference type="InParanoid" id="H0ECC9"/>
<organism evidence="1 2">
    <name type="scientific">Glarea lozoyensis (strain ATCC 74030 / MF5533)</name>
    <dbReference type="NCBI Taxonomy" id="1104152"/>
    <lineage>
        <taxon>Eukaryota</taxon>
        <taxon>Fungi</taxon>
        <taxon>Dikarya</taxon>
        <taxon>Ascomycota</taxon>
        <taxon>Pezizomycotina</taxon>
        <taxon>Leotiomycetes</taxon>
        <taxon>Helotiales</taxon>
        <taxon>Helotiaceae</taxon>
        <taxon>Glarea</taxon>
    </lineage>
</organism>
<accession>H0ECC9</accession>
<name>H0ECC9_GLAL7</name>
<evidence type="ECO:0000313" key="1">
    <source>
        <dbReference type="EMBL" id="EHL03872.1"/>
    </source>
</evidence>
<dbReference type="Proteomes" id="UP000005446">
    <property type="component" value="Unassembled WGS sequence"/>
</dbReference>
<comment type="caution">
    <text evidence="1">The sequence shown here is derived from an EMBL/GenBank/DDBJ whole genome shotgun (WGS) entry which is preliminary data.</text>
</comment>
<reference evidence="1 2" key="1">
    <citation type="journal article" date="2012" name="Eukaryot. Cell">
        <title>Genome sequence of the fungus Glarea lozoyensis: the first genome sequence of a species from the Helotiaceae family.</title>
        <authorList>
            <person name="Youssar L."/>
            <person name="Gruening B.A."/>
            <person name="Erxleben A."/>
            <person name="Guenther S."/>
            <person name="Huettel W."/>
        </authorList>
    </citation>
    <scope>NUCLEOTIDE SEQUENCE [LARGE SCALE GENOMIC DNA]</scope>
    <source>
        <strain evidence="2">ATCC 74030 / MF5533</strain>
    </source>
</reference>
<evidence type="ECO:0000313" key="2">
    <source>
        <dbReference type="Proteomes" id="UP000005446"/>
    </source>
</evidence>
<proteinExistence type="predicted"/>
<sequence length="120" mass="11957">MLRNKAILIRKRRSKNPNIISLSYRDVAHGGVAAEVDADYAGGAVGEGEGDDLVGGGEGGAAVDGEDEGGFHGGVGVGGGDAGEDCADVVCCCDVCGGDGAALQLFACYKLVVAQRKGLD</sequence>